<keyword evidence="9" id="KW-1185">Reference proteome</keyword>
<feature type="binding site" evidence="7">
    <location>
        <begin position="7"/>
        <end position="8"/>
    </location>
    <ligand>
        <name>substrate</name>
    </ligand>
</feature>
<keyword evidence="6 7" id="KW-0961">Cell wall biogenesis/degradation</keyword>
<dbReference type="InterPro" id="IPR018187">
    <property type="entry name" value="Asp/Glu_racemase_AS_1"/>
</dbReference>
<feature type="binding site" evidence="7">
    <location>
        <begin position="71"/>
        <end position="72"/>
    </location>
    <ligand>
        <name>substrate</name>
    </ligand>
</feature>
<dbReference type="RefSeq" id="WP_166277084.1">
    <property type="nucleotide sequence ID" value="NZ_JAAFGS010000007.1"/>
</dbReference>
<feature type="binding site" evidence="7">
    <location>
        <begin position="39"/>
        <end position="40"/>
    </location>
    <ligand>
        <name>substrate</name>
    </ligand>
</feature>
<dbReference type="SUPFAM" id="SSF53681">
    <property type="entry name" value="Aspartate/glutamate racemase"/>
    <property type="match status" value="2"/>
</dbReference>
<dbReference type="GO" id="GO:0008881">
    <property type="term" value="F:glutamate racemase activity"/>
    <property type="evidence" value="ECO:0007669"/>
    <property type="project" value="UniProtKB-EC"/>
</dbReference>
<dbReference type="NCBIfam" id="TIGR00067">
    <property type="entry name" value="glut_race"/>
    <property type="match status" value="1"/>
</dbReference>
<keyword evidence="4 7" id="KW-0573">Peptidoglycan synthesis</keyword>
<dbReference type="EC" id="5.1.1.3" evidence="2 7"/>
<feature type="active site" description="Proton donor/acceptor" evidence="7">
    <location>
        <position position="182"/>
    </location>
</feature>
<evidence type="ECO:0000256" key="3">
    <source>
        <dbReference type="ARBA" id="ARBA00022960"/>
    </source>
</evidence>
<keyword evidence="5 7" id="KW-0413">Isomerase</keyword>
<name>A0ABX0F874_9BACL</name>
<comment type="catalytic activity">
    <reaction evidence="1 7">
        <text>L-glutamate = D-glutamate</text>
        <dbReference type="Rhea" id="RHEA:12813"/>
        <dbReference type="ChEBI" id="CHEBI:29985"/>
        <dbReference type="ChEBI" id="CHEBI:29986"/>
        <dbReference type="EC" id="5.1.1.3"/>
    </reaction>
</comment>
<dbReference type="PROSITE" id="PS00923">
    <property type="entry name" value="ASP_GLU_RACEMASE_1"/>
    <property type="match status" value="1"/>
</dbReference>
<comment type="caution">
    <text evidence="8">The sequence shown here is derived from an EMBL/GenBank/DDBJ whole genome shotgun (WGS) entry which is preliminary data.</text>
</comment>
<evidence type="ECO:0000313" key="8">
    <source>
        <dbReference type="EMBL" id="NGZ77167.1"/>
    </source>
</evidence>
<feature type="active site" description="Proton donor/acceptor" evidence="7">
    <location>
        <position position="70"/>
    </location>
</feature>
<comment type="pathway">
    <text evidence="7">Cell wall biogenesis; peptidoglycan biosynthesis.</text>
</comment>
<dbReference type="Pfam" id="PF01177">
    <property type="entry name" value="Asp_Glu_race"/>
    <property type="match status" value="1"/>
</dbReference>
<evidence type="ECO:0000256" key="1">
    <source>
        <dbReference type="ARBA" id="ARBA00001602"/>
    </source>
</evidence>
<dbReference type="EMBL" id="JAAFGS010000007">
    <property type="protein sequence ID" value="NGZ77167.1"/>
    <property type="molecule type" value="Genomic_DNA"/>
</dbReference>
<organism evidence="8 9">
    <name type="scientific">Saccharibacillus alkalitolerans</name>
    <dbReference type="NCBI Taxonomy" id="2705290"/>
    <lineage>
        <taxon>Bacteria</taxon>
        <taxon>Bacillati</taxon>
        <taxon>Bacillota</taxon>
        <taxon>Bacilli</taxon>
        <taxon>Bacillales</taxon>
        <taxon>Paenibacillaceae</taxon>
        <taxon>Saccharibacillus</taxon>
    </lineage>
</organism>
<dbReference type="InterPro" id="IPR004391">
    <property type="entry name" value="Glu_race"/>
</dbReference>
<sequence>MSIAFFDSGIGGLTVLREAARRLPDEDFLFFADTLHVPYGPKTKEQVTEYVCEAAERIFGENVKALVIACNTATSVAVSDLRHAYRVPVIGMEPAVKPAVEMNGASGRRVLVLATQLTLSQTKYMQLVSRVDDHGIVDSLPMPELVDYCEGLNFDPEEVGGYFRRKFEPFDLNEYGTIVLGCTHYPYYTRMLEDILPPHIRVIDGSAGTVRRVSAILGERGIEGGGSGRVRFMNSADDPAYNRKLERAWAILNDEKRPNGAR</sequence>
<evidence type="ECO:0000256" key="4">
    <source>
        <dbReference type="ARBA" id="ARBA00022984"/>
    </source>
</evidence>
<dbReference type="Proteomes" id="UP000800303">
    <property type="component" value="Unassembled WGS sequence"/>
</dbReference>
<dbReference type="InterPro" id="IPR001920">
    <property type="entry name" value="Asp/Glu_race"/>
</dbReference>
<dbReference type="PANTHER" id="PTHR21198">
    <property type="entry name" value="GLUTAMATE RACEMASE"/>
    <property type="match status" value="1"/>
</dbReference>
<proteinExistence type="inferred from homology"/>
<evidence type="ECO:0000256" key="7">
    <source>
        <dbReference type="HAMAP-Rule" id="MF_00258"/>
    </source>
</evidence>
<reference evidence="8 9" key="1">
    <citation type="submission" date="2020-01" db="EMBL/GenBank/DDBJ databases">
        <title>Polyphasic characterisation and genomic insights into a novel alkali tolerant bacterium VR-M41.</title>
        <authorList>
            <person name="Vemuluri V.R."/>
        </authorList>
    </citation>
    <scope>NUCLEOTIDE SEQUENCE [LARGE SCALE GENOMIC DNA]</scope>
    <source>
        <strain evidence="8 9">VR-M41</strain>
    </source>
</reference>
<evidence type="ECO:0000256" key="5">
    <source>
        <dbReference type="ARBA" id="ARBA00023235"/>
    </source>
</evidence>
<feature type="binding site" evidence="7">
    <location>
        <begin position="183"/>
        <end position="184"/>
    </location>
    <ligand>
        <name>substrate</name>
    </ligand>
</feature>
<dbReference type="PANTHER" id="PTHR21198:SF3">
    <property type="entry name" value="GLUTAMATE RACEMASE"/>
    <property type="match status" value="1"/>
</dbReference>
<keyword evidence="3 7" id="KW-0133">Cell shape</keyword>
<accession>A0ABX0F874</accession>
<dbReference type="Gene3D" id="3.40.50.1860">
    <property type="match status" value="2"/>
</dbReference>
<evidence type="ECO:0000256" key="6">
    <source>
        <dbReference type="ARBA" id="ARBA00023316"/>
    </source>
</evidence>
<evidence type="ECO:0000313" key="9">
    <source>
        <dbReference type="Proteomes" id="UP000800303"/>
    </source>
</evidence>
<protein>
    <recommendedName>
        <fullName evidence="2 7">Glutamate racemase</fullName>
        <ecNumber evidence="2 7">5.1.1.3</ecNumber>
    </recommendedName>
</protein>
<evidence type="ECO:0000256" key="2">
    <source>
        <dbReference type="ARBA" id="ARBA00013090"/>
    </source>
</evidence>
<comment type="similarity">
    <text evidence="7">Belongs to the aspartate/glutamate racemases family.</text>
</comment>
<gene>
    <name evidence="7 8" type="primary">murI</name>
    <name evidence="8" type="ORF">GYN08_17865</name>
</gene>
<comment type="function">
    <text evidence="7">Provides the (R)-glutamate required for cell wall biosynthesis.</text>
</comment>
<dbReference type="HAMAP" id="MF_00258">
    <property type="entry name" value="Glu_racemase"/>
    <property type="match status" value="1"/>
</dbReference>
<dbReference type="InterPro" id="IPR015942">
    <property type="entry name" value="Asp/Glu/hydantoin_racemase"/>
</dbReference>